<dbReference type="CDD" id="cd00093">
    <property type="entry name" value="HTH_XRE"/>
    <property type="match status" value="1"/>
</dbReference>
<reference evidence="3 4" key="1">
    <citation type="submission" date="2017-08" db="EMBL/GenBank/DDBJ databases">
        <title>Infants hospitalized years apart are colonized by the same room-sourced microbial strains.</title>
        <authorList>
            <person name="Brooks B."/>
            <person name="Olm M.R."/>
            <person name="Firek B.A."/>
            <person name="Baker R."/>
            <person name="Thomas B.C."/>
            <person name="Morowitz M.J."/>
            <person name="Banfield J.F."/>
        </authorList>
    </citation>
    <scope>NUCLEOTIDE SEQUENCE [LARGE SCALE GENOMIC DNA]</scope>
    <source>
        <strain evidence="3">S2_003_000_R2_14</strain>
    </source>
</reference>
<dbReference type="NCBIfam" id="TIGR02607">
    <property type="entry name" value="antidote_HigA"/>
    <property type="match status" value="1"/>
</dbReference>
<comment type="caution">
    <text evidence="3">The sequence shown here is derived from an EMBL/GenBank/DDBJ whole genome shotgun (WGS) entry which is preliminary data.</text>
</comment>
<dbReference type="Pfam" id="PF01381">
    <property type="entry name" value="HTH_3"/>
    <property type="match status" value="1"/>
</dbReference>
<protein>
    <submittedName>
        <fullName evidence="3">Addiction module antidote protein, HigA family</fullName>
    </submittedName>
</protein>
<dbReference type="EMBL" id="QFQP01000001">
    <property type="protein sequence ID" value="PZR18467.1"/>
    <property type="molecule type" value="Genomic_DNA"/>
</dbReference>
<dbReference type="SMART" id="SM00530">
    <property type="entry name" value="HTH_XRE"/>
    <property type="match status" value="1"/>
</dbReference>
<gene>
    <name evidence="3" type="primary">higA</name>
    <name evidence="3" type="ORF">DI536_00875</name>
</gene>
<dbReference type="GO" id="GO:0003677">
    <property type="term" value="F:DNA binding"/>
    <property type="evidence" value="ECO:0007669"/>
    <property type="project" value="UniProtKB-KW"/>
</dbReference>
<organism evidence="3 4">
    <name type="scientific">Archangium gephyra</name>
    <dbReference type="NCBI Taxonomy" id="48"/>
    <lineage>
        <taxon>Bacteria</taxon>
        <taxon>Pseudomonadati</taxon>
        <taxon>Myxococcota</taxon>
        <taxon>Myxococcia</taxon>
        <taxon>Myxococcales</taxon>
        <taxon>Cystobacterineae</taxon>
        <taxon>Archangiaceae</taxon>
        <taxon>Archangium</taxon>
    </lineage>
</organism>
<sequence>MKSRSRAPTHPGVILRKIIEETDGLTQDKLAHEIGASLQTVNLIVNGKRAVTASVALRLAKRFDMTPQFWLNMQNAVDLHAASLEPAAS</sequence>
<name>A0A2W5TWH8_9BACT</name>
<dbReference type="PROSITE" id="PS50943">
    <property type="entry name" value="HTH_CROC1"/>
    <property type="match status" value="1"/>
</dbReference>
<evidence type="ECO:0000313" key="3">
    <source>
        <dbReference type="EMBL" id="PZR18467.1"/>
    </source>
</evidence>
<dbReference type="AlphaFoldDB" id="A0A2W5TWH8"/>
<proteinExistence type="predicted"/>
<dbReference type="Proteomes" id="UP000249061">
    <property type="component" value="Unassembled WGS sequence"/>
</dbReference>
<accession>A0A2W5TWH8</accession>
<dbReference type="InterPro" id="IPR010982">
    <property type="entry name" value="Lambda_DNA-bd_dom_sf"/>
</dbReference>
<dbReference type="PANTHER" id="PTHR36924">
    <property type="entry name" value="ANTITOXIN HIGA-1"/>
    <property type="match status" value="1"/>
</dbReference>
<dbReference type="PANTHER" id="PTHR36924:SF1">
    <property type="entry name" value="ANTITOXIN HIGA-1"/>
    <property type="match status" value="1"/>
</dbReference>
<evidence type="ECO:0000256" key="1">
    <source>
        <dbReference type="ARBA" id="ARBA00023125"/>
    </source>
</evidence>
<feature type="domain" description="HTH cro/C1-type" evidence="2">
    <location>
        <begin position="15"/>
        <end position="70"/>
    </location>
</feature>
<evidence type="ECO:0000313" key="4">
    <source>
        <dbReference type="Proteomes" id="UP000249061"/>
    </source>
</evidence>
<dbReference type="Gene3D" id="1.10.260.40">
    <property type="entry name" value="lambda repressor-like DNA-binding domains"/>
    <property type="match status" value="1"/>
</dbReference>
<keyword evidence="1" id="KW-0238">DNA-binding</keyword>
<dbReference type="SUPFAM" id="SSF47413">
    <property type="entry name" value="lambda repressor-like DNA-binding domains"/>
    <property type="match status" value="1"/>
</dbReference>
<dbReference type="InterPro" id="IPR013430">
    <property type="entry name" value="Toxin_antidote_HigA"/>
</dbReference>
<evidence type="ECO:0000259" key="2">
    <source>
        <dbReference type="PROSITE" id="PS50943"/>
    </source>
</evidence>
<dbReference type="InterPro" id="IPR001387">
    <property type="entry name" value="Cro/C1-type_HTH"/>
</dbReference>